<name>A0A1E1JXN2_9HELO</name>
<protein>
    <recommendedName>
        <fullName evidence="5">Phytocyanin domain-containing protein</fullName>
    </recommendedName>
</protein>
<dbReference type="InterPro" id="IPR052953">
    <property type="entry name" value="Ser-rich/MCO-related"/>
</dbReference>
<dbReference type="EMBL" id="FJUX01000005">
    <property type="protein sequence ID" value="CZS90573.1"/>
    <property type="molecule type" value="Genomic_DNA"/>
</dbReference>
<dbReference type="PANTHER" id="PTHR34883:SF4">
    <property type="entry name" value="CUPREDOXIN"/>
    <property type="match status" value="1"/>
</dbReference>
<accession>A0A1E1JXN2</accession>
<proteinExistence type="predicted"/>
<feature type="chain" id="PRO_5009445367" description="Phytocyanin domain-containing protein" evidence="2">
    <location>
        <begin position="23"/>
        <end position="312"/>
    </location>
</feature>
<keyword evidence="2" id="KW-0732">Signal</keyword>
<feature type="signal peptide" evidence="2">
    <location>
        <begin position="1"/>
        <end position="22"/>
    </location>
</feature>
<keyword evidence="4" id="KW-1185">Reference proteome</keyword>
<gene>
    <name evidence="3" type="ORF">RAG0_01606</name>
</gene>
<feature type="region of interest" description="Disordered" evidence="1">
    <location>
        <begin position="237"/>
        <end position="266"/>
    </location>
</feature>
<dbReference type="CDD" id="cd00920">
    <property type="entry name" value="Cupredoxin"/>
    <property type="match status" value="1"/>
</dbReference>
<evidence type="ECO:0000313" key="4">
    <source>
        <dbReference type="Proteomes" id="UP000178912"/>
    </source>
</evidence>
<reference evidence="4" key="1">
    <citation type="submission" date="2016-03" db="EMBL/GenBank/DDBJ databases">
        <authorList>
            <person name="Guldener U."/>
        </authorList>
    </citation>
    <scope>NUCLEOTIDE SEQUENCE [LARGE SCALE GENOMIC DNA]</scope>
    <source>
        <strain evidence="4">04CH-RAC-A.6.1</strain>
    </source>
</reference>
<dbReference type="PANTHER" id="PTHR34883">
    <property type="entry name" value="SERINE-RICH PROTEIN, PUTATIVE-RELATED-RELATED"/>
    <property type="match status" value="1"/>
</dbReference>
<dbReference type="Proteomes" id="UP000178912">
    <property type="component" value="Unassembled WGS sequence"/>
</dbReference>
<organism evidence="3 4">
    <name type="scientific">Rhynchosporium agropyri</name>
    <dbReference type="NCBI Taxonomy" id="914238"/>
    <lineage>
        <taxon>Eukaryota</taxon>
        <taxon>Fungi</taxon>
        <taxon>Dikarya</taxon>
        <taxon>Ascomycota</taxon>
        <taxon>Pezizomycotina</taxon>
        <taxon>Leotiomycetes</taxon>
        <taxon>Helotiales</taxon>
        <taxon>Ploettnerulaceae</taxon>
        <taxon>Rhynchosporium</taxon>
    </lineage>
</organism>
<evidence type="ECO:0000256" key="2">
    <source>
        <dbReference type="SAM" id="SignalP"/>
    </source>
</evidence>
<dbReference type="SUPFAM" id="SSF49503">
    <property type="entry name" value="Cupredoxins"/>
    <property type="match status" value="1"/>
</dbReference>
<evidence type="ECO:0000256" key="1">
    <source>
        <dbReference type="SAM" id="MobiDB-lite"/>
    </source>
</evidence>
<sequence>MRFSAITALCATPLALAGSLHADLVPRRAVDSDLSVRTNHGEAQAAPAKVEAPKQIVHEGGSAGGKAQVTEVIIIWINAGNNAQTQTVTSTMALAPPAAVATHTVVVGGAGGLVYTPDQVVAAIGDMVIFEFHSQNHTATQSAFTTPCDPLAGGMDTGFMANANNTISPAPQVAMQVTVSTPLWFYCRQGNHCGKGMTFSINPTANKTQAMFQQMAVAQKGAGATAVIVGGQPVATTPAAPPAPPAAAPPSPPPAPVANKNSPSMVSGTGQMNNGACACSCLCGVAAFPNAAQGVGAFGGMAGAMPMSALEA</sequence>
<evidence type="ECO:0008006" key="5">
    <source>
        <dbReference type="Google" id="ProtNLM"/>
    </source>
</evidence>
<dbReference type="Gene3D" id="2.60.40.420">
    <property type="entry name" value="Cupredoxins - blue copper proteins"/>
    <property type="match status" value="1"/>
</dbReference>
<evidence type="ECO:0000313" key="3">
    <source>
        <dbReference type="EMBL" id="CZS90573.1"/>
    </source>
</evidence>
<dbReference type="AlphaFoldDB" id="A0A1E1JXN2"/>
<feature type="compositionally biased region" description="Pro residues" evidence="1">
    <location>
        <begin position="239"/>
        <end position="256"/>
    </location>
</feature>
<dbReference type="InterPro" id="IPR008972">
    <property type="entry name" value="Cupredoxin"/>
</dbReference>
<dbReference type="OrthoDB" id="1921208at2759"/>